<keyword evidence="2" id="KW-0614">Plasmid</keyword>
<dbReference type="EMBL" id="KR779901">
    <property type="protein sequence ID" value="ALG88834.1"/>
    <property type="molecule type" value="Genomic_DNA"/>
</dbReference>
<name>A0A0N9NSJ3_ECOLX</name>
<evidence type="ECO:0000259" key="1">
    <source>
        <dbReference type="Pfam" id="PF07486"/>
    </source>
</evidence>
<dbReference type="GO" id="GO:0016787">
    <property type="term" value="F:hydrolase activity"/>
    <property type="evidence" value="ECO:0007669"/>
    <property type="project" value="InterPro"/>
</dbReference>
<organism evidence="2">
    <name type="scientific">Escherichia coli</name>
    <dbReference type="NCBI Taxonomy" id="562"/>
    <lineage>
        <taxon>Bacteria</taxon>
        <taxon>Pseudomonadati</taxon>
        <taxon>Pseudomonadota</taxon>
        <taxon>Gammaproteobacteria</taxon>
        <taxon>Enterobacterales</taxon>
        <taxon>Enterobacteriaceae</taxon>
        <taxon>Escherichia</taxon>
    </lineage>
</organism>
<protein>
    <recommendedName>
        <fullName evidence="1">Cell wall hydrolase SleB domain-containing protein</fullName>
    </recommendedName>
</protein>
<geneLocation type="plasmid" evidence="2">
    <name>pFSEC-01</name>
</geneLocation>
<sequence length="249" mass="26685">MMELFSILATCAALTFGTGSPAEQAYPVSEQECKSAAAMYREQLQKVQLTDQDRDAIARVAIAEAANQGDSGLAGVVYTIINRRLSGQFGQTVTDVVNSPKQFEPVTKVGGDWKKLPSVTVSQYTQVQTIINLALEGHLPDITNGGLFFQNPAIVADREKAGKVSKGLTNFGGSAPSAIIKDHAFYASINKGGPSNSPPVQLTASAVPEPKKWDVYGTAKFQKNSNAEWNVFSKNTPSKSVYQNEGVQP</sequence>
<dbReference type="Gene3D" id="1.10.10.2520">
    <property type="entry name" value="Cell wall hydrolase SleB, domain 1"/>
    <property type="match status" value="1"/>
</dbReference>
<evidence type="ECO:0000313" key="2">
    <source>
        <dbReference type="EMBL" id="ALG88834.1"/>
    </source>
</evidence>
<reference evidence="2" key="1">
    <citation type="journal article" date="2015" name="Antimicrob. Agents Chemother.">
        <title>Characterization of a cfr-carrying plasmid from porcine Escherichia coli that closely resembles plasmid pEA3 from the plant pathogen Erwinia amylovora.</title>
        <authorList>
            <person name="Zhang R."/>
            <person name="Sun B."/>
            <person name="Wang Y."/>
            <person name="Lei L."/>
            <person name="Schwarz S."/>
            <person name="Wu C."/>
        </authorList>
    </citation>
    <scope>NUCLEOTIDE SEQUENCE</scope>
    <source>
        <strain evidence="2">FSEC-01</strain>
        <plasmid evidence="2">pFSEC-01</plasmid>
    </source>
</reference>
<dbReference type="InterPro" id="IPR042047">
    <property type="entry name" value="SleB_dom1"/>
</dbReference>
<dbReference type="AlphaFoldDB" id="A0A0N9NSJ3"/>
<accession>A0A0N9NSJ3</accession>
<feature type="domain" description="Cell wall hydrolase SleB" evidence="1">
    <location>
        <begin position="68"/>
        <end position="156"/>
    </location>
</feature>
<proteinExistence type="predicted"/>
<dbReference type="Pfam" id="PF07486">
    <property type="entry name" value="Hydrolase_2"/>
    <property type="match status" value="1"/>
</dbReference>
<dbReference type="InterPro" id="IPR011105">
    <property type="entry name" value="Cell_wall_hydrolase_SleB"/>
</dbReference>